<accession>A0A0D9XKX7</accession>
<keyword evidence="7" id="KW-1185">Reference proteome</keyword>
<dbReference type="STRING" id="77586.A0A0D9XKX7"/>
<evidence type="ECO:0000259" key="5">
    <source>
        <dbReference type="Pfam" id="PF03936"/>
    </source>
</evidence>
<dbReference type="Proteomes" id="UP000032180">
    <property type="component" value="Chromosome 10"/>
</dbReference>
<dbReference type="Gramene" id="LPERR10G10520.1">
    <property type="protein sequence ID" value="LPERR10G10520.1"/>
    <property type="gene ID" value="LPERR10G10520"/>
</dbReference>
<evidence type="ECO:0000256" key="1">
    <source>
        <dbReference type="ARBA" id="ARBA00001946"/>
    </source>
</evidence>
<dbReference type="GO" id="GO:0000287">
    <property type="term" value="F:magnesium ion binding"/>
    <property type="evidence" value="ECO:0007669"/>
    <property type="project" value="InterPro"/>
</dbReference>
<evidence type="ECO:0000313" key="6">
    <source>
        <dbReference type="EnsemblPlants" id="LPERR10G10520.1"/>
    </source>
</evidence>
<dbReference type="GO" id="GO:0016114">
    <property type="term" value="P:terpenoid biosynthetic process"/>
    <property type="evidence" value="ECO:0007669"/>
    <property type="project" value="InterPro"/>
</dbReference>
<name>A0A0D9XKX7_9ORYZ</name>
<evidence type="ECO:0000256" key="2">
    <source>
        <dbReference type="ARBA" id="ARBA00022723"/>
    </source>
</evidence>
<comment type="cofactor">
    <cofactor evidence="1">
        <name>Mg(2+)</name>
        <dbReference type="ChEBI" id="CHEBI:18420"/>
    </cofactor>
</comment>
<dbReference type="InterPro" id="IPR008949">
    <property type="entry name" value="Isoprenoid_synthase_dom_sf"/>
</dbReference>
<evidence type="ECO:0000256" key="4">
    <source>
        <dbReference type="ARBA" id="ARBA00023239"/>
    </source>
</evidence>
<dbReference type="PANTHER" id="PTHR31225:SF0">
    <property type="entry name" value="S-(+)-LINALOOL SYNTHASE, CHLOROPLASTIC"/>
    <property type="match status" value="1"/>
</dbReference>
<reference evidence="7" key="2">
    <citation type="submission" date="2013-12" db="EMBL/GenBank/DDBJ databases">
        <authorList>
            <person name="Yu Y."/>
            <person name="Lee S."/>
            <person name="de Baynast K."/>
            <person name="Wissotski M."/>
            <person name="Liu L."/>
            <person name="Talag J."/>
            <person name="Goicoechea J."/>
            <person name="Angelova A."/>
            <person name="Jetty R."/>
            <person name="Kudrna D."/>
            <person name="Golser W."/>
            <person name="Rivera L."/>
            <person name="Zhang J."/>
            <person name="Wing R."/>
        </authorList>
    </citation>
    <scope>NUCLEOTIDE SEQUENCE</scope>
</reference>
<reference evidence="6 7" key="1">
    <citation type="submission" date="2012-08" db="EMBL/GenBank/DDBJ databases">
        <title>Oryza genome evolution.</title>
        <authorList>
            <person name="Wing R.A."/>
        </authorList>
    </citation>
    <scope>NUCLEOTIDE SEQUENCE</scope>
</reference>
<evidence type="ECO:0000256" key="3">
    <source>
        <dbReference type="ARBA" id="ARBA00022842"/>
    </source>
</evidence>
<dbReference type="AlphaFoldDB" id="A0A0D9XKX7"/>
<dbReference type="SUPFAM" id="SSF48576">
    <property type="entry name" value="Terpenoid synthases"/>
    <property type="match status" value="1"/>
</dbReference>
<dbReference type="InterPro" id="IPR005630">
    <property type="entry name" value="Terpene_synthase_metal-bd"/>
</dbReference>
<dbReference type="InterPro" id="IPR050148">
    <property type="entry name" value="Terpene_synthase-like"/>
</dbReference>
<reference evidence="6" key="3">
    <citation type="submission" date="2015-04" db="UniProtKB">
        <authorList>
            <consortium name="EnsemblPlants"/>
        </authorList>
    </citation>
    <scope>IDENTIFICATION</scope>
</reference>
<dbReference type="Pfam" id="PF03936">
    <property type="entry name" value="Terpene_synth_C"/>
    <property type="match status" value="1"/>
</dbReference>
<dbReference type="Gene3D" id="1.10.600.10">
    <property type="entry name" value="Farnesyl Diphosphate Synthase"/>
    <property type="match status" value="1"/>
</dbReference>
<keyword evidence="3" id="KW-0460">Magnesium</keyword>
<proteinExistence type="predicted"/>
<sequence>MNLGLAKEVPVARDQVHKWYVWIMTAFQGASFSRYRIELTKIASLVYVADDIFVLVSTQEERSCFTQAVKTWNSAAADSLPSCMRSCYRALYSVTNDMADMVEKEHGVNPINHLKKAWAVLFDGFMIETKWLSDSHVPASEDYLRNGVVTSGVPLMFLHLLFMLGHDFGADAEGFIDHIPPVISCPAKIFRLWDDMGCAKEGLDGSYKELYLKENPGFDAGDAEEHMRGLITSKWEELNREYFFSRRAFPAGFSQAALNAARMVGVMYGHDGKQRLPVLEDYLRMLLF</sequence>
<organism evidence="6 7">
    <name type="scientific">Leersia perrieri</name>
    <dbReference type="NCBI Taxonomy" id="77586"/>
    <lineage>
        <taxon>Eukaryota</taxon>
        <taxon>Viridiplantae</taxon>
        <taxon>Streptophyta</taxon>
        <taxon>Embryophyta</taxon>
        <taxon>Tracheophyta</taxon>
        <taxon>Spermatophyta</taxon>
        <taxon>Magnoliopsida</taxon>
        <taxon>Liliopsida</taxon>
        <taxon>Poales</taxon>
        <taxon>Poaceae</taxon>
        <taxon>BOP clade</taxon>
        <taxon>Oryzoideae</taxon>
        <taxon>Oryzeae</taxon>
        <taxon>Oryzinae</taxon>
        <taxon>Leersia</taxon>
    </lineage>
</organism>
<dbReference type="eggNOG" id="ENOG502QTGK">
    <property type="taxonomic scope" value="Eukaryota"/>
</dbReference>
<keyword evidence="4" id="KW-0456">Lyase</keyword>
<dbReference type="EnsemblPlants" id="LPERR10G10520.1">
    <property type="protein sequence ID" value="LPERR10G10520.1"/>
    <property type="gene ID" value="LPERR10G10520"/>
</dbReference>
<keyword evidence="2" id="KW-0479">Metal-binding</keyword>
<protein>
    <recommendedName>
        <fullName evidence="5">Terpene synthase metal-binding domain-containing protein</fullName>
    </recommendedName>
</protein>
<evidence type="ECO:0000313" key="7">
    <source>
        <dbReference type="Proteomes" id="UP000032180"/>
    </source>
</evidence>
<feature type="domain" description="Terpene synthase metal-binding" evidence="5">
    <location>
        <begin position="2"/>
        <end position="237"/>
    </location>
</feature>
<dbReference type="HOGENOM" id="CLU_003125_1_3_1"/>
<dbReference type="PANTHER" id="PTHR31225">
    <property type="entry name" value="OS04G0344100 PROTEIN-RELATED"/>
    <property type="match status" value="1"/>
</dbReference>
<dbReference type="GO" id="GO:0010333">
    <property type="term" value="F:terpene synthase activity"/>
    <property type="evidence" value="ECO:0007669"/>
    <property type="project" value="InterPro"/>
</dbReference>